<reference evidence="5" key="1">
    <citation type="submission" date="2021-01" db="EMBL/GenBank/DDBJ databases">
        <authorList>
            <person name="Corre E."/>
            <person name="Pelletier E."/>
            <person name="Niang G."/>
            <person name="Scheremetjew M."/>
            <person name="Finn R."/>
            <person name="Kale V."/>
            <person name="Holt S."/>
            <person name="Cochrane G."/>
            <person name="Meng A."/>
            <person name="Brown T."/>
            <person name="Cohen L."/>
        </authorList>
    </citation>
    <scope>NUCLEOTIDE SEQUENCE</scope>
    <source>
        <strain evidence="5">CCMP3107</strain>
    </source>
</reference>
<evidence type="ECO:0000256" key="1">
    <source>
        <dbReference type="ARBA" id="ARBA00022723"/>
    </source>
</evidence>
<dbReference type="InterPro" id="IPR005846">
    <property type="entry name" value="A-D-PHexomutase_a/b/a-III"/>
</dbReference>
<sequence length="277" mass="30562">MILGRNFFVTPSDSLAIVAAHANAIPFFRDQGGIKGVARSMPTSAAVDLVAKRYNLELFETPTGWKFFGSLMDSALLGGTKYGPFLCGEESFGTGSDHLREKDGLWAVLAWLQILALYNSDPVRNLVHVEDIVKNHWRTFGRNYYCRYDYEGVNAERAEAMMSSLVIHLPSLKETVHAGSRVTTADEFEYRDPVDGSITRKQGIRIIFEDGSRVVFRLSGTAGCGATVRLYLERYEGPTGGRLGLDTTRALGPLAAFALRVARVEDFLGRAEPDVVT</sequence>
<dbReference type="GO" id="GO:0005829">
    <property type="term" value="C:cytosol"/>
    <property type="evidence" value="ECO:0007669"/>
    <property type="project" value="TreeGrafter"/>
</dbReference>
<dbReference type="EMBL" id="HBIU01005427">
    <property type="protein sequence ID" value="CAE0623415.1"/>
    <property type="molecule type" value="Transcribed_RNA"/>
</dbReference>
<dbReference type="InterPro" id="IPR016055">
    <property type="entry name" value="A-D-PHexomutase_a/b/a-I/II/III"/>
</dbReference>
<keyword evidence="3" id="KW-0413">Isomerase</keyword>
<dbReference type="SUPFAM" id="SSF53738">
    <property type="entry name" value="Phosphoglucomutase, first 3 domains"/>
    <property type="match status" value="1"/>
</dbReference>
<dbReference type="AlphaFoldDB" id="A0A7S3UUC1"/>
<dbReference type="Gene3D" id="3.30.310.50">
    <property type="entry name" value="Alpha-D-phosphohexomutase, C-terminal domain"/>
    <property type="match status" value="1"/>
</dbReference>
<dbReference type="PANTHER" id="PTHR22573:SF2">
    <property type="entry name" value="PHOSPHOGLUCOMUTASE"/>
    <property type="match status" value="1"/>
</dbReference>
<dbReference type="InterPro" id="IPR045244">
    <property type="entry name" value="PGM"/>
</dbReference>
<organism evidence="5">
    <name type="scientific">Heterosigma akashiwo</name>
    <name type="common">Chromophytic alga</name>
    <name type="synonym">Heterosigma carterae</name>
    <dbReference type="NCBI Taxonomy" id="2829"/>
    <lineage>
        <taxon>Eukaryota</taxon>
        <taxon>Sar</taxon>
        <taxon>Stramenopiles</taxon>
        <taxon>Ochrophyta</taxon>
        <taxon>Raphidophyceae</taxon>
        <taxon>Chattonellales</taxon>
        <taxon>Chattonellaceae</taxon>
        <taxon>Heterosigma</taxon>
    </lineage>
</organism>
<evidence type="ECO:0000259" key="4">
    <source>
        <dbReference type="Pfam" id="PF02880"/>
    </source>
</evidence>
<dbReference type="InterPro" id="IPR036900">
    <property type="entry name" value="A-D-PHexomutase_C_sf"/>
</dbReference>
<dbReference type="Pfam" id="PF24947">
    <property type="entry name" value="PGM1_C_vert_fung"/>
    <property type="match status" value="1"/>
</dbReference>
<dbReference type="Pfam" id="PF02880">
    <property type="entry name" value="PGM_PMM_III"/>
    <property type="match status" value="1"/>
</dbReference>
<evidence type="ECO:0000256" key="2">
    <source>
        <dbReference type="ARBA" id="ARBA00022842"/>
    </source>
</evidence>
<dbReference type="FunFam" id="3.30.310.50:FF:000002">
    <property type="entry name" value="Phosphoglucomutase 5"/>
    <property type="match status" value="1"/>
</dbReference>
<dbReference type="GO" id="GO:0046872">
    <property type="term" value="F:metal ion binding"/>
    <property type="evidence" value="ECO:0007669"/>
    <property type="project" value="UniProtKB-KW"/>
</dbReference>
<proteinExistence type="predicted"/>
<feature type="domain" description="Alpha-D-phosphohexomutase alpha/beta/alpha" evidence="4">
    <location>
        <begin position="13"/>
        <end position="125"/>
    </location>
</feature>
<dbReference type="Gene3D" id="3.40.120.10">
    <property type="entry name" value="Alpha-D-Glucose-1,6-Bisphosphate, subunit A, domain 3"/>
    <property type="match status" value="1"/>
</dbReference>
<name>A0A7S3UUC1_HETAK</name>
<dbReference type="GO" id="GO:0004614">
    <property type="term" value="F:phosphoglucomutase activity"/>
    <property type="evidence" value="ECO:0007669"/>
    <property type="project" value="InterPro"/>
</dbReference>
<dbReference type="PANTHER" id="PTHR22573">
    <property type="entry name" value="PHOSPHOHEXOMUTASE FAMILY MEMBER"/>
    <property type="match status" value="1"/>
</dbReference>
<gene>
    <name evidence="5" type="ORF">HAKA00212_LOCUS2081</name>
</gene>
<accession>A0A7S3UUC1</accession>
<evidence type="ECO:0000256" key="3">
    <source>
        <dbReference type="ARBA" id="ARBA00023235"/>
    </source>
</evidence>
<evidence type="ECO:0000313" key="5">
    <source>
        <dbReference type="EMBL" id="CAE0623415.1"/>
    </source>
</evidence>
<keyword evidence="2" id="KW-0460">Magnesium</keyword>
<dbReference type="GO" id="GO:0005975">
    <property type="term" value="P:carbohydrate metabolic process"/>
    <property type="evidence" value="ECO:0007669"/>
    <property type="project" value="InterPro"/>
</dbReference>
<protein>
    <recommendedName>
        <fullName evidence="4">Alpha-D-phosphohexomutase alpha/beta/alpha domain-containing protein</fullName>
    </recommendedName>
</protein>
<dbReference type="SUPFAM" id="SSF55957">
    <property type="entry name" value="Phosphoglucomutase, C-terminal domain"/>
    <property type="match status" value="1"/>
</dbReference>
<keyword evidence="1" id="KW-0479">Metal-binding</keyword>